<sequence>MSCISIIVSEFLPRLDDSNKFFLFQPAYFEIVDVVGLYIVQSTTSLVSQATRTTLVLRGLCRNYQLNQPSYYSVKFISIQSLPISQKLNPYNINSNAKARH</sequence>
<proteinExistence type="predicted"/>
<evidence type="ECO:0000313" key="1">
    <source>
        <dbReference type="EMBL" id="TGO24627.1"/>
    </source>
</evidence>
<organism evidence="1 2">
    <name type="scientific">Botrytis paeoniae</name>
    <dbReference type="NCBI Taxonomy" id="278948"/>
    <lineage>
        <taxon>Eukaryota</taxon>
        <taxon>Fungi</taxon>
        <taxon>Dikarya</taxon>
        <taxon>Ascomycota</taxon>
        <taxon>Pezizomycotina</taxon>
        <taxon>Leotiomycetes</taxon>
        <taxon>Helotiales</taxon>
        <taxon>Sclerotiniaceae</taxon>
        <taxon>Botrytis</taxon>
    </lineage>
</organism>
<dbReference type="Proteomes" id="UP000297910">
    <property type="component" value="Unassembled WGS sequence"/>
</dbReference>
<protein>
    <submittedName>
        <fullName evidence="1">Uncharacterized protein</fullName>
    </submittedName>
</protein>
<dbReference type="AlphaFoldDB" id="A0A4Z1FSC1"/>
<reference evidence="1 2" key="1">
    <citation type="submission" date="2017-12" db="EMBL/GenBank/DDBJ databases">
        <title>Comparative genomics of Botrytis spp.</title>
        <authorList>
            <person name="Valero-Jimenez C.A."/>
            <person name="Tapia P."/>
            <person name="Veloso J."/>
            <person name="Silva-Moreno E."/>
            <person name="Staats M."/>
            <person name="Valdes J.H."/>
            <person name="Van Kan J.A.L."/>
        </authorList>
    </citation>
    <scope>NUCLEOTIDE SEQUENCE [LARGE SCALE GENOMIC DNA]</scope>
    <source>
        <strain evidence="1 2">Bp0003</strain>
    </source>
</reference>
<dbReference type="EMBL" id="PQXI01000098">
    <property type="protein sequence ID" value="TGO24627.1"/>
    <property type="molecule type" value="Genomic_DNA"/>
</dbReference>
<gene>
    <name evidence="1" type="ORF">BPAE_0098g00160</name>
</gene>
<evidence type="ECO:0000313" key="2">
    <source>
        <dbReference type="Proteomes" id="UP000297910"/>
    </source>
</evidence>
<accession>A0A4Z1FSC1</accession>
<keyword evidence="2" id="KW-1185">Reference proteome</keyword>
<name>A0A4Z1FSC1_9HELO</name>
<comment type="caution">
    <text evidence="1">The sequence shown here is derived from an EMBL/GenBank/DDBJ whole genome shotgun (WGS) entry which is preliminary data.</text>
</comment>